<dbReference type="SUPFAM" id="SSF46785">
    <property type="entry name" value="Winged helix' DNA-binding domain"/>
    <property type="match status" value="1"/>
</dbReference>
<name>A0A6L7GB00_9RHOB</name>
<sequence>MAQVEEESFRTSILYWLRVFEERSNTEFVRVMGGGKSLVARWRTLSILAELSGLTINDLTRHTQIERTALSHLLTQMEKEELIRREPYPNDRRIIGVHLTEAGHTMFEHMLPVRRHIFREAAEGIPEEDLEAMLKITRKLVDNLDRIAGMPPKRDAETPEDQANA</sequence>
<organism evidence="5 6">
    <name type="scientific">Pseudooceanicola albus</name>
    <dbReference type="NCBI Taxonomy" id="2692189"/>
    <lineage>
        <taxon>Bacteria</taxon>
        <taxon>Pseudomonadati</taxon>
        <taxon>Pseudomonadota</taxon>
        <taxon>Alphaproteobacteria</taxon>
        <taxon>Rhodobacterales</taxon>
        <taxon>Paracoccaceae</taxon>
        <taxon>Pseudooceanicola</taxon>
    </lineage>
</organism>
<dbReference type="InterPro" id="IPR000835">
    <property type="entry name" value="HTH_MarR-typ"/>
</dbReference>
<protein>
    <submittedName>
        <fullName evidence="5">MarR family transcriptional regulator</fullName>
    </submittedName>
</protein>
<reference evidence="5 6" key="1">
    <citation type="submission" date="2019-12" db="EMBL/GenBank/DDBJ databases">
        <authorList>
            <person name="Li M."/>
        </authorList>
    </citation>
    <scope>NUCLEOTIDE SEQUENCE [LARGE SCALE GENOMIC DNA]</scope>
    <source>
        <strain evidence="5 6">GBMRC 2024</strain>
    </source>
</reference>
<dbReference type="EMBL" id="WUMU01000034">
    <property type="protein sequence ID" value="MXN20708.1"/>
    <property type="molecule type" value="Genomic_DNA"/>
</dbReference>
<dbReference type="InterPro" id="IPR036390">
    <property type="entry name" value="WH_DNA-bd_sf"/>
</dbReference>
<dbReference type="Proteomes" id="UP000477911">
    <property type="component" value="Unassembled WGS sequence"/>
</dbReference>
<dbReference type="Pfam" id="PF01047">
    <property type="entry name" value="MarR"/>
    <property type="match status" value="1"/>
</dbReference>
<dbReference type="RefSeq" id="WP_160896832.1">
    <property type="nucleotide sequence ID" value="NZ_WUMU01000034.1"/>
</dbReference>
<dbReference type="InterPro" id="IPR036388">
    <property type="entry name" value="WH-like_DNA-bd_sf"/>
</dbReference>
<evidence type="ECO:0000256" key="2">
    <source>
        <dbReference type="ARBA" id="ARBA00023125"/>
    </source>
</evidence>
<dbReference type="SMART" id="SM00347">
    <property type="entry name" value="HTH_MARR"/>
    <property type="match status" value="1"/>
</dbReference>
<keyword evidence="1" id="KW-0805">Transcription regulation</keyword>
<proteinExistence type="predicted"/>
<dbReference type="Gene3D" id="1.10.10.10">
    <property type="entry name" value="Winged helix-like DNA-binding domain superfamily/Winged helix DNA-binding domain"/>
    <property type="match status" value="1"/>
</dbReference>
<dbReference type="PROSITE" id="PS50995">
    <property type="entry name" value="HTH_MARR_2"/>
    <property type="match status" value="1"/>
</dbReference>
<dbReference type="InterPro" id="IPR023187">
    <property type="entry name" value="Tscrpt_reg_MarR-type_CS"/>
</dbReference>
<feature type="domain" description="HTH marR-type" evidence="4">
    <location>
        <begin position="1"/>
        <end position="142"/>
    </location>
</feature>
<evidence type="ECO:0000313" key="5">
    <source>
        <dbReference type="EMBL" id="MXN20708.1"/>
    </source>
</evidence>
<accession>A0A6L7GB00</accession>
<keyword evidence="6" id="KW-1185">Reference proteome</keyword>
<evidence type="ECO:0000313" key="6">
    <source>
        <dbReference type="Proteomes" id="UP000477911"/>
    </source>
</evidence>
<dbReference type="PANTHER" id="PTHR42756:SF1">
    <property type="entry name" value="TRANSCRIPTIONAL REPRESSOR OF EMRAB OPERON"/>
    <property type="match status" value="1"/>
</dbReference>
<dbReference type="AlphaFoldDB" id="A0A6L7GB00"/>
<dbReference type="GO" id="GO:0003700">
    <property type="term" value="F:DNA-binding transcription factor activity"/>
    <property type="evidence" value="ECO:0007669"/>
    <property type="project" value="InterPro"/>
</dbReference>
<dbReference type="PANTHER" id="PTHR42756">
    <property type="entry name" value="TRANSCRIPTIONAL REGULATOR, MARR"/>
    <property type="match status" value="1"/>
</dbReference>
<keyword evidence="3" id="KW-0804">Transcription</keyword>
<dbReference type="PROSITE" id="PS01117">
    <property type="entry name" value="HTH_MARR_1"/>
    <property type="match status" value="1"/>
</dbReference>
<dbReference type="PRINTS" id="PR00598">
    <property type="entry name" value="HTHMARR"/>
</dbReference>
<dbReference type="GO" id="GO:0003677">
    <property type="term" value="F:DNA binding"/>
    <property type="evidence" value="ECO:0007669"/>
    <property type="project" value="UniProtKB-KW"/>
</dbReference>
<comment type="caution">
    <text evidence="5">The sequence shown here is derived from an EMBL/GenBank/DDBJ whole genome shotgun (WGS) entry which is preliminary data.</text>
</comment>
<gene>
    <name evidence="5" type="ORF">GR170_22995</name>
</gene>
<evidence type="ECO:0000256" key="3">
    <source>
        <dbReference type="ARBA" id="ARBA00023163"/>
    </source>
</evidence>
<evidence type="ECO:0000259" key="4">
    <source>
        <dbReference type="PROSITE" id="PS50995"/>
    </source>
</evidence>
<evidence type="ECO:0000256" key="1">
    <source>
        <dbReference type="ARBA" id="ARBA00023015"/>
    </source>
</evidence>
<keyword evidence="2" id="KW-0238">DNA-binding</keyword>